<comment type="caution">
    <text evidence="1">The sequence shown here is derived from an EMBL/GenBank/DDBJ whole genome shotgun (WGS) entry which is preliminary data.</text>
</comment>
<proteinExistence type="predicted"/>
<evidence type="ECO:0000313" key="2">
    <source>
        <dbReference type="Proteomes" id="UP001151529"/>
    </source>
</evidence>
<evidence type="ECO:0000313" key="1">
    <source>
        <dbReference type="EMBL" id="KAJ6689563.1"/>
    </source>
</evidence>
<reference evidence="1" key="1">
    <citation type="submission" date="2022-11" db="EMBL/GenBank/DDBJ databases">
        <authorList>
            <person name="Hyden B.L."/>
            <person name="Feng K."/>
            <person name="Yates T."/>
            <person name="Jawdy S."/>
            <person name="Smart L.B."/>
            <person name="Muchero W."/>
        </authorList>
    </citation>
    <scope>NUCLEOTIDE SEQUENCE</scope>
    <source>
        <tissue evidence="1">Shoot tip</tissue>
    </source>
</reference>
<name>A0A9Q0PJT3_SALVM</name>
<protein>
    <submittedName>
        <fullName evidence="1">Uncharacterized protein</fullName>
    </submittedName>
</protein>
<accession>A0A9Q0PJT3</accession>
<sequence length="104" mass="11668">MHACSIHGPNLKILPRQNDYLRYPKAHGKLARTISAKDRIDLLFAQLTQTFTPAVEVNFVPRPANFPLLCGNCKKKEEPSNHSAISIVAVKIHQFYFATIAQVP</sequence>
<dbReference type="AlphaFoldDB" id="A0A9Q0PJT3"/>
<keyword evidence="2" id="KW-1185">Reference proteome</keyword>
<dbReference type="Proteomes" id="UP001151529">
    <property type="component" value="Chromosome 8"/>
</dbReference>
<dbReference type="EMBL" id="JAPFFL010000012">
    <property type="protein sequence ID" value="KAJ6689563.1"/>
    <property type="molecule type" value="Genomic_DNA"/>
</dbReference>
<reference evidence="1" key="2">
    <citation type="journal article" date="2023" name="Int. J. Mol. Sci.">
        <title>De Novo Assembly and Annotation of 11 Diverse Shrub Willow (Salix) Genomes Reveals Novel Gene Organization in Sex-Linked Regions.</title>
        <authorList>
            <person name="Hyden B."/>
            <person name="Feng K."/>
            <person name="Yates T.B."/>
            <person name="Jawdy S."/>
            <person name="Cereghino C."/>
            <person name="Smart L.B."/>
            <person name="Muchero W."/>
        </authorList>
    </citation>
    <scope>NUCLEOTIDE SEQUENCE [LARGE SCALE GENOMIC DNA]</scope>
    <source>
        <tissue evidence="1">Shoot tip</tissue>
    </source>
</reference>
<organism evidence="1 2">
    <name type="scientific">Salix viminalis</name>
    <name type="common">Common osier</name>
    <name type="synonym">Basket willow</name>
    <dbReference type="NCBI Taxonomy" id="40686"/>
    <lineage>
        <taxon>Eukaryota</taxon>
        <taxon>Viridiplantae</taxon>
        <taxon>Streptophyta</taxon>
        <taxon>Embryophyta</taxon>
        <taxon>Tracheophyta</taxon>
        <taxon>Spermatophyta</taxon>
        <taxon>Magnoliopsida</taxon>
        <taxon>eudicotyledons</taxon>
        <taxon>Gunneridae</taxon>
        <taxon>Pentapetalae</taxon>
        <taxon>rosids</taxon>
        <taxon>fabids</taxon>
        <taxon>Malpighiales</taxon>
        <taxon>Salicaceae</taxon>
        <taxon>Saliceae</taxon>
        <taxon>Salix</taxon>
    </lineage>
</organism>
<gene>
    <name evidence="1" type="ORF">OIU85_005924</name>
</gene>